<dbReference type="EMBL" id="BNJG01000001">
    <property type="protein sequence ID" value="GHO55483.1"/>
    <property type="molecule type" value="Genomic_DNA"/>
</dbReference>
<keyword evidence="3" id="KW-1185">Reference proteome</keyword>
<organism evidence="2 3">
    <name type="scientific">Ktedonobacter robiniae</name>
    <dbReference type="NCBI Taxonomy" id="2778365"/>
    <lineage>
        <taxon>Bacteria</taxon>
        <taxon>Bacillati</taxon>
        <taxon>Chloroflexota</taxon>
        <taxon>Ktedonobacteria</taxon>
        <taxon>Ktedonobacterales</taxon>
        <taxon>Ktedonobacteraceae</taxon>
        <taxon>Ktedonobacter</taxon>
    </lineage>
</organism>
<gene>
    <name evidence="2" type="ORF">KSB_39580</name>
</gene>
<evidence type="ECO:0000313" key="2">
    <source>
        <dbReference type="EMBL" id="GHO55483.1"/>
    </source>
</evidence>
<protein>
    <recommendedName>
        <fullName evidence="4">Toprim domain-containing protein</fullName>
    </recommendedName>
</protein>
<proteinExistence type="predicted"/>
<dbReference type="RefSeq" id="WP_201372062.1">
    <property type="nucleotide sequence ID" value="NZ_BNJG01000001.1"/>
</dbReference>
<feature type="region of interest" description="Disordered" evidence="1">
    <location>
        <begin position="336"/>
        <end position="387"/>
    </location>
</feature>
<dbReference type="PANTHER" id="PTHR30313:SF2">
    <property type="entry name" value="DNA PRIMASE"/>
    <property type="match status" value="1"/>
</dbReference>
<dbReference type="InterPro" id="IPR034154">
    <property type="entry name" value="TOPRIM_DnaG/twinkle"/>
</dbReference>
<evidence type="ECO:0008006" key="4">
    <source>
        <dbReference type="Google" id="ProtNLM"/>
    </source>
</evidence>
<evidence type="ECO:0000313" key="3">
    <source>
        <dbReference type="Proteomes" id="UP000654345"/>
    </source>
</evidence>
<sequence length="397" mass="44970">MARFDITTCDIRRAALPEGAIPPYATNPLLIKCPKHQDDSESLCIYPDHIHCMGCSFRIQKRMDALAWLLGLNTWKDALAVAPKYVFLTETERQAAQQKQRPRRAPTLRDIQIYESILADVCSDRKVWFHSRGLSDETIRTARLGHNGAAFVIPVFDGKLEPVTLRYRNDEEICGKYEDEYDEEGELVKSRKIPKYRGWTGCNESTLYPAWKFERDRRDYVVLVEGELDALLLWQHGVPAVTATNGAKKQGLVLDLLKRFFDGISINPRRRPSLKRIVICGDRDEPGIDAARKLFERAKQEYEEVVWLQWPAELGKDISEVMQKGYTFNDIYEQYGFDEESTPPGDPTGSAGHDTHASNEDTTNGSGDGGNGEHLPPPRGPEEPGTLCLREYLPLAS</sequence>
<reference evidence="2 3" key="1">
    <citation type="journal article" date="2021" name="Int. J. Syst. Evol. Microbiol.">
        <title>Reticulibacter mediterranei gen. nov., sp. nov., within the new family Reticulibacteraceae fam. nov., and Ktedonospora formicarum gen. nov., sp. nov., Ktedonobacter robiniae sp. nov., Dictyobacter formicarum sp. nov. and Dictyobacter arantiisoli sp. nov., belonging to the class Ktedonobacteria.</title>
        <authorList>
            <person name="Yabe S."/>
            <person name="Zheng Y."/>
            <person name="Wang C.M."/>
            <person name="Sakai Y."/>
            <person name="Abe K."/>
            <person name="Yokota A."/>
            <person name="Donadio S."/>
            <person name="Cavaletti L."/>
            <person name="Monciardini P."/>
        </authorList>
    </citation>
    <scope>NUCLEOTIDE SEQUENCE [LARGE SCALE GENOMIC DNA]</scope>
    <source>
        <strain evidence="2 3">SOSP1-30</strain>
    </source>
</reference>
<dbReference type="Proteomes" id="UP000654345">
    <property type="component" value="Unassembled WGS sequence"/>
</dbReference>
<dbReference type="CDD" id="cd01029">
    <property type="entry name" value="TOPRIM_primases"/>
    <property type="match status" value="1"/>
</dbReference>
<dbReference type="Pfam" id="PF13155">
    <property type="entry name" value="Toprim_2"/>
    <property type="match status" value="1"/>
</dbReference>
<accession>A0ABQ3URQ9</accession>
<dbReference type="Gene3D" id="3.40.1360.10">
    <property type="match status" value="1"/>
</dbReference>
<comment type="caution">
    <text evidence="2">The sequence shown here is derived from an EMBL/GenBank/DDBJ whole genome shotgun (WGS) entry which is preliminary data.</text>
</comment>
<dbReference type="PANTHER" id="PTHR30313">
    <property type="entry name" value="DNA PRIMASE"/>
    <property type="match status" value="1"/>
</dbReference>
<evidence type="ECO:0000256" key="1">
    <source>
        <dbReference type="SAM" id="MobiDB-lite"/>
    </source>
</evidence>
<dbReference type="SUPFAM" id="SSF56731">
    <property type="entry name" value="DNA primase core"/>
    <property type="match status" value="1"/>
</dbReference>
<name>A0ABQ3URQ9_9CHLR</name>
<dbReference type="InterPro" id="IPR050219">
    <property type="entry name" value="DnaG_primase"/>
</dbReference>